<evidence type="ECO:0000313" key="6">
    <source>
        <dbReference type="Proteomes" id="UP000199315"/>
    </source>
</evidence>
<dbReference type="InterPro" id="IPR048395">
    <property type="entry name" value="Glyco_hydro_31_C"/>
</dbReference>
<gene>
    <name evidence="5" type="ORF">SAMN05421730_101541</name>
</gene>
<name>A0A1D3TV09_9FIRM</name>
<protein>
    <submittedName>
        <fullName evidence="5">Alpha-glucosidase</fullName>
    </submittedName>
</protein>
<dbReference type="NCBIfam" id="NF007746">
    <property type="entry name" value="PRK10426.1"/>
    <property type="match status" value="1"/>
</dbReference>
<evidence type="ECO:0000259" key="4">
    <source>
        <dbReference type="Pfam" id="PF21365"/>
    </source>
</evidence>
<dbReference type="Gene3D" id="3.20.20.80">
    <property type="entry name" value="Glycosidases"/>
    <property type="match status" value="1"/>
</dbReference>
<dbReference type="CDD" id="cd14752">
    <property type="entry name" value="GH31_N"/>
    <property type="match status" value="1"/>
</dbReference>
<keyword evidence="2" id="KW-0378">Hydrolase</keyword>
<dbReference type="Pfam" id="PF21365">
    <property type="entry name" value="Glyco_hydro_31_3rd"/>
    <property type="match status" value="1"/>
</dbReference>
<dbReference type="AlphaFoldDB" id="A0A1D3TV09"/>
<dbReference type="Gene3D" id="2.60.40.1180">
    <property type="entry name" value="Golgi alpha-mannosidase II"/>
    <property type="match status" value="1"/>
</dbReference>
<dbReference type="CDD" id="cd06594">
    <property type="entry name" value="GH31_glucosidase_YihQ"/>
    <property type="match status" value="1"/>
</dbReference>
<dbReference type="SUPFAM" id="SSF74650">
    <property type="entry name" value="Galactose mutarotase-like"/>
    <property type="match status" value="1"/>
</dbReference>
<keyword evidence="6" id="KW-1185">Reference proteome</keyword>
<dbReference type="PANTHER" id="PTHR46959:SF2">
    <property type="entry name" value="SULFOQUINOVOSIDASE"/>
    <property type="match status" value="1"/>
</dbReference>
<dbReference type="Proteomes" id="UP000199315">
    <property type="component" value="Unassembled WGS sequence"/>
</dbReference>
<dbReference type="InterPro" id="IPR013780">
    <property type="entry name" value="Glyco_hydro_b"/>
</dbReference>
<evidence type="ECO:0000256" key="2">
    <source>
        <dbReference type="RuleBase" id="RU361185"/>
    </source>
</evidence>
<dbReference type="GO" id="GO:0004553">
    <property type="term" value="F:hydrolase activity, hydrolyzing O-glycosyl compounds"/>
    <property type="evidence" value="ECO:0007669"/>
    <property type="project" value="InterPro"/>
</dbReference>
<evidence type="ECO:0000256" key="1">
    <source>
        <dbReference type="ARBA" id="ARBA00007806"/>
    </source>
</evidence>
<dbReference type="SUPFAM" id="SSF51445">
    <property type="entry name" value="(Trans)glycosidases"/>
    <property type="match status" value="1"/>
</dbReference>
<dbReference type="GO" id="GO:0030246">
    <property type="term" value="F:carbohydrate binding"/>
    <property type="evidence" value="ECO:0007669"/>
    <property type="project" value="InterPro"/>
</dbReference>
<evidence type="ECO:0000313" key="5">
    <source>
        <dbReference type="EMBL" id="SCP97966.1"/>
    </source>
</evidence>
<accession>A0A1D3TV09</accession>
<dbReference type="GO" id="GO:0005975">
    <property type="term" value="P:carbohydrate metabolic process"/>
    <property type="evidence" value="ECO:0007669"/>
    <property type="project" value="InterPro"/>
</dbReference>
<dbReference type="EMBL" id="FMKA01000015">
    <property type="protein sequence ID" value="SCP97966.1"/>
    <property type="molecule type" value="Genomic_DNA"/>
</dbReference>
<dbReference type="STRING" id="1619234.SAMN05421730_101541"/>
<dbReference type="InterPro" id="IPR052990">
    <property type="entry name" value="Sulfoquinovosidase_GH31"/>
</dbReference>
<dbReference type="Gene3D" id="2.60.40.1760">
    <property type="entry name" value="glycosyl hydrolase (family 31)"/>
    <property type="match status" value="1"/>
</dbReference>
<dbReference type="InterPro" id="IPR011013">
    <property type="entry name" value="Gal_mutarotase_sf_dom"/>
</dbReference>
<dbReference type="SUPFAM" id="SSF51011">
    <property type="entry name" value="Glycosyl hydrolase domain"/>
    <property type="match status" value="1"/>
</dbReference>
<feature type="domain" description="Glycosyl hydrolase family 31 C-terminal" evidence="4">
    <location>
        <begin position="568"/>
        <end position="650"/>
    </location>
</feature>
<dbReference type="Pfam" id="PF01055">
    <property type="entry name" value="Glyco_hydro_31_2nd"/>
    <property type="match status" value="1"/>
</dbReference>
<reference evidence="5 6" key="1">
    <citation type="submission" date="2016-09" db="EMBL/GenBank/DDBJ databases">
        <authorList>
            <person name="Capua I."/>
            <person name="De Benedictis P."/>
            <person name="Joannis T."/>
            <person name="Lombin L.H."/>
            <person name="Cattoli G."/>
        </authorList>
    </citation>
    <scope>NUCLEOTIDE SEQUENCE [LARGE SCALE GENOMIC DNA]</scope>
    <source>
        <strain evidence="5 6">GluBS11</strain>
    </source>
</reference>
<dbReference type="InterPro" id="IPR017853">
    <property type="entry name" value="GH"/>
</dbReference>
<sequence>MKFNVEENGFSLSSQGKTILEHSPERPMIYVGKGEESLEMYRGNFDIEDYVIERYALKHAKIDQADSAVRVSFPNELELIIQITDGAAVMNIVLLNTEINRFWIRVAADADEKCYGCGEQMSYFNLRGRSFPLWTSEPGVGRDKTSLMTLKYDLESKGGGDYYNTNYPQPTFVSTKKYYLHIDTTAYCDFDFTHSAYHELQVWEVPKQIRIESAPSYLELAGKITELFGRQPELPDWIYNGAILGVQGGTERSFELVDRSIHHGIPVAGVWCQDWEGKLVTSFGLRLQWNWQWNKELYPNLPEKMKEYKEKGIRFLGYINPYLLEGTALYNEGKEKGYFATKEDGSDYLVDFGEFYCGVVDLTNPDAYEWYKNNIKRDLIEFGLDGWMADFGEYLPTDLKLSNGVSPMLEHNKWPVRWAQCNYEALEETGKLGEIVYFMRAGGAGIQKYCPLLWAGDQSVDFSMHDGLATVIVGALSAAMMGCGLHHSDIGGYTSIYDNLRTKELFLRWTEMAAFTPVMRTHEGNRPATNFQYYDDVETMEIFARLTKAHVELTPYIKELVKENAEKGIPVQRPLFMHYEEDENTYDIQTSYLFGPDMLVAPVYLEAQTSRELYLPEDEWIHLWTGKSYRGGIVTVETPIGYPAVFYRKESSRASLFESIGKNY</sequence>
<dbReference type="InterPro" id="IPR044112">
    <property type="entry name" value="YihQ_TIM-like"/>
</dbReference>
<feature type="domain" description="Glycoside hydrolase family 31 TIM barrel" evidence="3">
    <location>
        <begin position="253"/>
        <end position="557"/>
    </location>
</feature>
<dbReference type="RefSeq" id="WP_091234639.1">
    <property type="nucleotide sequence ID" value="NZ_FMKA01000015.1"/>
</dbReference>
<dbReference type="PANTHER" id="PTHR46959">
    <property type="entry name" value="SULFOQUINOVOSIDASE"/>
    <property type="match status" value="1"/>
</dbReference>
<evidence type="ECO:0000259" key="3">
    <source>
        <dbReference type="Pfam" id="PF01055"/>
    </source>
</evidence>
<organism evidence="5 6">
    <name type="scientific">Anaerobium acetethylicum</name>
    <dbReference type="NCBI Taxonomy" id="1619234"/>
    <lineage>
        <taxon>Bacteria</taxon>
        <taxon>Bacillati</taxon>
        <taxon>Bacillota</taxon>
        <taxon>Clostridia</taxon>
        <taxon>Lachnospirales</taxon>
        <taxon>Lachnospiraceae</taxon>
        <taxon>Anaerobium</taxon>
    </lineage>
</organism>
<keyword evidence="2" id="KW-0326">Glycosidase</keyword>
<dbReference type="InterPro" id="IPR000322">
    <property type="entry name" value="Glyco_hydro_31_TIM"/>
</dbReference>
<proteinExistence type="inferred from homology"/>
<dbReference type="OrthoDB" id="176168at2"/>
<comment type="similarity">
    <text evidence="1 2">Belongs to the glycosyl hydrolase 31 family.</text>
</comment>